<evidence type="ECO:0000256" key="23">
    <source>
        <dbReference type="ARBA" id="ARBA00045018"/>
    </source>
</evidence>
<comment type="catalytic activity">
    <reaction evidence="18">
        <text>L-arginyl-glycine(out) = L-arginyl-glycine(in)</text>
        <dbReference type="Rhea" id="RHEA:79391"/>
        <dbReference type="ChEBI" id="CHEBI:229955"/>
    </reaction>
</comment>
<feature type="transmembrane region" description="Helical" evidence="26">
    <location>
        <begin position="141"/>
        <end position="161"/>
    </location>
</feature>
<feature type="transmembrane region" description="Helical" evidence="26">
    <location>
        <begin position="385"/>
        <end position="401"/>
    </location>
</feature>
<evidence type="ECO:0000256" key="20">
    <source>
        <dbReference type="ARBA" id="ARBA00044919"/>
    </source>
</evidence>
<gene>
    <name evidence="28" type="ORF">F8C90_07345</name>
</gene>
<comment type="catalytic activity">
    <reaction evidence="21">
        <text>L-lysyl-glycine(out) = L-lysyl-glycine(in)</text>
        <dbReference type="Rhea" id="RHEA:79407"/>
        <dbReference type="ChEBI" id="CHEBI:191202"/>
    </reaction>
</comment>
<dbReference type="GeneID" id="98658221"/>
<comment type="subunit">
    <text evidence="25">Homodimer. Interacts with lysosomal protein GLMP (via lumenal domain); the interaction starts while both proteins are still in the endoplasmic reticulum and is required for stabilization of MFSD1 in lysosomes but has no direct effect on its targeting to lysosomes or transporter activity.</text>
</comment>
<feature type="transmembrane region" description="Helical" evidence="26">
    <location>
        <begin position="12"/>
        <end position="44"/>
    </location>
</feature>
<feature type="transmembrane region" description="Helical" evidence="26">
    <location>
        <begin position="357"/>
        <end position="379"/>
    </location>
</feature>
<feature type="transmembrane region" description="Helical" evidence="26">
    <location>
        <begin position="87"/>
        <end position="105"/>
    </location>
</feature>
<evidence type="ECO:0000256" key="14">
    <source>
        <dbReference type="ARBA" id="ARBA00044893"/>
    </source>
</evidence>
<feature type="transmembrane region" description="Helical" evidence="26">
    <location>
        <begin position="315"/>
        <end position="336"/>
    </location>
</feature>
<evidence type="ECO:0000256" key="6">
    <source>
        <dbReference type="ARBA" id="ARBA00022989"/>
    </source>
</evidence>
<evidence type="ECO:0000256" key="24">
    <source>
        <dbReference type="ARBA" id="ARBA00045709"/>
    </source>
</evidence>
<dbReference type="PANTHER" id="PTHR23512:SF3">
    <property type="entry name" value="MAJOR FACILITATOR SUPERFAMILY DOMAIN-CONTAINING PROTEIN 1"/>
    <property type="match status" value="1"/>
</dbReference>
<feature type="transmembrane region" description="Helical" evidence="26">
    <location>
        <begin position="56"/>
        <end position="75"/>
    </location>
</feature>
<dbReference type="InterPro" id="IPR020846">
    <property type="entry name" value="MFS_dom"/>
</dbReference>
<evidence type="ECO:0000256" key="7">
    <source>
        <dbReference type="ARBA" id="ARBA00023136"/>
    </source>
</evidence>
<dbReference type="RefSeq" id="WP_158049877.1">
    <property type="nucleotide sequence ID" value="NZ_WAJR01000017.1"/>
</dbReference>
<comment type="catalytic activity">
    <reaction evidence="10">
        <text>L-histidyl-glycine(out) = L-histidyl-glycine(in)</text>
        <dbReference type="Rhea" id="RHEA:79395"/>
        <dbReference type="ChEBI" id="CHEBI:229957"/>
    </reaction>
</comment>
<evidence type="ECO:0000256" key="11">
    <source>
        <dbReference type="ARBA" id="ARBA00044881"/>
    </source>
</evidence>
<dbReference type="PANTHER" id="PTHR23512">
    <property type="entry name" value="MAJOR FACILITATOR SUPERFAMILY DOMAIN-CONTAINING PROTEIN 1"/>
    <property type="match status" value="1"/>
</dbReference>
<evidence type="ECO:0000259" key="27">
    <source>
        <dbReference type="PROSITE" id="PS50850"/>
    </source>
</evidence>
<dbReference type="Gene3D" id="1.20.1250.20">
    <property type="entry name" value="MFS general substrate transporter like domains"/>
    <property type="match status" value="2"/>
</dbReference>
<comment type="catalytic activity">
    <reaction evidence="13">
        <text>L-lysyl-L-alpha-amino acid(out) = L-lysyl-L-alpha-amino acid(in)</text>
        <dbReference type="Rhea" id="RHEA:79387"/>
        <dbReference type="ChEBI" id="CHEBI:229965"/>
    </reaction>
</comment>
<comment type="catalytic activity">
    <reaction evidence="19">
        <text>L-histidyl-L-alpha-amino acid(out) = L-histidyl-L-alpha-amino acid(in)</text>
        <dbReference type="Rhea" id="RHEA:79379"/>
        <dbReference type="ChEBI" id="CHEBI:229964"/>
    </reaction>
</comment>
<comment type="catalytic activity">
    <reaction evidence="12">
        <text>L-alpha-aminoacyl-L-histidine(out) = L-alpha-aminoacyl-L-histidine(in)</text>
        <dbReference type="Rhea" id="RHEA:79375"/>
        <dbReference type="ChEBI" id="CHEBI:229967"/>
    </reaction>
</comment>
<evidence type="ECO:0000256" key="15">
    <source>
        <dbReference type="ARBA" id="ARBA00044898"/>
    </source>
</evidence>
<evidence type="ECO:0000256" key="26">
    <source>
        <dbReference type="SAM" id="Phobius"/>
    </source>
</evidence>
<evidence type="ECO:0000256" key="5">
    <source>
        <dbReference type="ARBA" id="ARBA00022692"/>
    </source>
</evidence>
<evidence type="ECO:0000256" key="12">
    <source>
        <dbReference type="ARBA" id="ARBA00044884"/>
    </source>
</evidence>
<evidence type="ECO:0000256" key="3">
    <source>
        <dbReference type="ARBA" id="ARBA00008335"/>
    </source>
</evidence>
<evidence type="ECO:0000256" key="25">
    <source>
        <dbReference type="ARBA" id="ARBA00046376"/>
    </source>
</evidence>
<dbReference type="PROSITE" id="PS51257">
    <property type="entry name" value="PROKAR_LIPOPROTEIN"/>
    <property type="match status" value="1"/>
</dbReference>
<comment type="function">
    <text evidence="24">Lysosomal dipeptide uniporter that selectively exports lysine, arginine or histidine-containing dipeptides with a net positive charge from the lysosome lumen into the cytosol. Could play a role in a specific type of protein O-glycosylation indirectly regulating macrophages migration and tissue invasion. Also essential for liver homeostasis.</text>
</comment>
<keyword evidence="5 26" id="KW-0812">Transmembrane</keyword>
<organism evidence="28 29">
    <name type="scientific">Ellagibacter isourolithinifaciens</name>
    <dbReference type="NCBI Taxonomy" id="2137581"/>
    <lineage>
        <taxon>Bacteria</taxon>
        <taxon>Bacillati</taxon>
        <taxon>Actinomycetota</taxon>
        <taxon>Coriobacteriia</taxon>
        <taxon>Eggerthellales</taxon>
        <taxon>Eggerthellaceae</taxon>
        <taxon>Ellagibacter</taxon>
    </lineage>
</organism>
<dbReference type="SUPFAM" id="SSF103473">
    <property type="entry name" value="MFS general substrate transporter"/>
    <property type="match status" value="1"/>
</dbReference>
<keyword evidence="7 26" id="KW-0472">Membrane</keyword>
<evidence type="ECO:0000256" key="16">
    <source>
        <dbReference type="ARBA" id="ARBA00044899"/>
    </source>
</evidence>
<feature type="domain" description="Major facilitator superfamily (MFS) profile" evidence="27">
    <location>
        <begin position="18"/>
        <end position="409"/>
    </location>
</feature>
<comment type="subcellular location">
    <subcellularLocation>
        <location evidence="2">Cell membrane</location>
        <topology evidence="2">Multi-pass membrane protein</topology>
    </subcellularLocation>
    <subcellularLocation>
        <location evidence="1">Lysosome membrane</location>
        <topology evidence="1">Multi-pass membrane protein</topology>
    </subcellularLocation>
</comment>
<name>A0A6N6NMM5_9ACTN</name>
<evidence type="ECO:0000256" key="17">
    <source>
        <dbReference type="ARBA" id="ARBA00044900"/>
    </source>
</evidence>
<dbReference type="Proteomes" id="UP000468668">
    <property type="component" value="Unassembled WGS sequence"/>
</dbReference>
<sequence>MNYKIIDGEKVYGYRWIILALMGLACIVVNGSTLVFAGMAGILLNPTGPWAFDAQQFMMLTSCSYLTGFLFCMVTGTMADRMGIKKVLVIGLAISAIGAILRIFWGGFAGMFVTSVIFGFGLAALNANSAKIISLWFPGKMISVAMGIYLCCATVGCALAVPLAGMATEPTPVFVAVAVLSVIVAVLWAVLYKKHPDNEQRIVEPVMKHLGVVVKSKNLWVACLVIGFVMAAGAVNNGYLVAALSGDPTVGGKALDYTFATLTSSICNITCSVGGIMFPLIFSKTHNEKWWLVGLCAAVIVGIGIYWFMLDGIATAVGVMIVSVLVGGVLPLSKALPAQLPDISREHMGAAGGLHSTIQNAFAFLIPSYVVAPICGLNYDLLNGAAYAILTALVLISALFLPKLVTGNRASAAEESSK</sequence>
<dbReference type="InterPro" id="IPR011701">
    <property type="entry name" value="MFS"/>
</dbReference>
<evidence type="ECO:0000256" key="18">
    <source>
        <dbReference type="ARBA" id="ARBA00044903"/>
    </source>
</evidence>
<comment type="catalytic activity">
    <reaction evidence="14">
        <text>L-alpha-aminoacyl-L-lysine(out) = L-alpha-aminoacyl-L-lysine(in)</text>
        <dbReference type="Rhea" id="RHEA:79383"/>
        <dbReference type="ChEBI" id="CHEBI:229966"/>
    </reaction>
</comment>
<evidence type="ECO:0000256" key="4">
    <source>
        <dbReference type="ARBA" id="ARBA00022448"/>
    </source>
</evidence>
<comment type="catalytic activity">
    <reaction evidence="9">
        <text>L-lysyl-L-alanine(out) = L-lysyl-L-alanine(in)</text>
        <dbReference type="Rhea" id="RHEA:79399"/>
        <dbReference type="ChEBI" id="CHEBI:229954"/>
    </reaction>
</comment>
<feature type="transmembrane region" description="Helical" evidence="26">
    <location>
        <begin position="290"/>
        <end position="309"/>
    </location>
</feature>
<feature type="transmembrane region" description="Helical" evidence="26">
    <location>
        <begin position="173"/>
        <end position="192"/>
    </location>
</feature>
<dbReference type="AlphaFoldDB" id="A0A6N6NMM5"/>
<evidence type="ECO:0000256" key="8">
    <source>
        <dbReference type="ARBA" id="ARBA00023228"/>
    </source>
</evidence>
<comment type="caution">
    <text evidence="28">The sequence shown here is derived from an EMBL/GenBank/DDBJ whole genome shotgun (WGS) entry which is preliminary data.</text>
</comment>
<dbReference type="GO" id="GO:0005886">
    <property type="term" value="C:plasma membrane"/>
    <property type="evidence" value="ECO:0007669"/>
    <property type="project" value="UniProtKB-SubCell"/>
</dbReference>
<comment type="similarity">
    <text evidence="3">Belongs to the major facilitator superfamily.</text>
</comment>
<reference evidence="28 29" key="1">
    <citation type="submission" date="2019-09" db="EMBL/GenBank/DDBJ databases">
        <title>Whole genome shotgun sequencing (WGS) of Ellagibacter isourolithinifaciens DSM 104140(T) and Adlercreutzia muris DSM 29508(T).</title>
        <authorList>
            <person name="Stoll D.A."/>
            <person name="Danylec N."/>
            <person name="Huch M."/>
        </authorList>
    </citation>
    <scope>NUCLEOTIDE SEQUENCE [LARGE SCALE GENOMIC DNA]</scope>
    <source>
        <strain evidence="28 29">DSM 104140</strain>
    </source>
</reference>
<evidence type="ECO:0000256" key="21">
    <source>
        <dbReference type="ARBA" id="ARBA00044924"/>
    </source>
</evidence>
<dbReference type="EMBL" id="WAJR01000017">
    <property type="protein sequence ID" value="KAB1640160.1"/>
    <property type="molecule type" value="Genomic_DNA"/>
</dbReference>
<dbReference type="CDD" id="cd06174">
    <property type="entry name" value="MFS"/>
    <property type="match status" value="1"/>
</dbReference>
<evidence type="ECO:0000256" key="10">
    <source>
        <dbReference type="ARBA" id="ARBA00044878"/>
    </source>
</evidence>
<feature type="transmembrane region" description="Helical" evidence="26">
    <location>
        <begin position="111"/>
        <end position="129"/>
    </location>
</feature>
<comment type="catalytic activity">
    <reaction evidence="16">
        <text>L-arginyl-L-alpha-amino acid(out) = L-arginyl-L-alpha-amino acid(in)</text>
        <dbReference type="Rhea" id="RHEA:79371"/>
        <dbReference type="ChEBI" id="CHEBI:84315"/>
    </reaction>
</comment>
<keyword evidence="8" id="KW-0458">Lysosome</keyword>
<accession>A0A6N6NMM5</accession>
<dbReference type="InterPro" id="IPR036259">
    <property type="entry name" value="MFS_trans_sf"/>
</dbReference>
<dbReference type="InterPro" id="IPR052187">
    <property type="entry name" value="MFSD1"/>
</dbReference>
<comment type="catalytic activity">
    <reaction evidence="20">
        <text>L-alanyl-L-lysine(out) = L-alanyl-L-lysine(in)</text>
        <dbReference type="Rhea" id="RHEA:79415"/>
        <dbReference type="ChEBI" id="CHEBI:192470"/>
    </reaction>
</comment>
<protein>
    <recommendedName>
        <fullName evidence="22">Lysosomal dipeptide transporter MFSD1</fullName>
    </recommendedName>
    <alternativeName>
        <fullName evidence="23">Major facilitator superfamily domain-containing protein 1</fullName>
    </alternativeName>
</protein>
<evidence type="ECO:0000256" key="9">
    <source>
        <dbReference type="ARBA" id="ARBA00044876"/>
    </source>
</evidence>
<evidence type="ECO:0000256" key="2">
    <source>
        <dbReference type="ARBA" id="ARBA00004651"/>
    </source>
</evidence>
<comment type="catalytic activity">
    <reaction evidence="15">
        <text>L-aspartyl-L-lysine(out) = L-aspartyl-L-lysine(in)</text>
        <dbReference type="Rhea" id="RHEA:79411"/>
        <dbReference type="ChEBI" id="CHEBI:229953"/>
    </reaction>
</comment>
<dbReference type="PROSITE" id="PS50850">
    <property type="entry name" value="MFS"/>
    <property type="match status" value="1"/>
</dbReference>
<keyword evidence="29" id="KW-1185">Reference proteome</keyword>
<keyword evidence="4" id="KW-0813">Transport</keyword>
<evidence type="ECO:0000313" key="29">
    <source>
        <dbReference type="Proteomes" id="UP000468668"/>
    </source>
</evidence>
<comment type="catalytic activity">
    <reaction evidence="17">
        <text>L-lysyl-L-lysine(out) = L-lysyl-L-lysine(in)</text>
        <dbReference type="Rhea" id="RHEA:79403"/>
        <dbReference type="ChEBI" id="CHEBI:229956"/>
    </reaction>
</comment>
<evidence type="ECO:0000256" key="1">
    <source>
        <dbReference type="ARBA" id="ARBA00004155"/>
    </source>
</evidence>
<dbReference type="OrthoDB" id="9771451at2"/>
<proteinExistence type="inferred from homology"/>
<evidence type="ECO:0000256" key="22">
    <source>
        <dbReference type="ARBA" id="ARBA00044985"/>
    </source>
</evidence>
<comment type="catalytic activity">
    <reaction evidence="11">
        <text>L-alpha-aminoacyl-L-arginine(out) = L-alpha-aminoacyl-L-arginine(in)</text>
        <dbReference type="Rhea" id="RHEA:79367"/>
        <dbReference type="ChEBI" id="CHEBI:229968"/>
    </reaction>
</comment>
<evidence type="ECO:0000313" key="28">
    <source>
        <dbReference type="EMBL" id="KAB1640160.1"/>
    </source>
</evidence>
<evidence type="ECO:0000256" key="13">
    <source>
        <dbReference type="ARBA" id="ARBA00044891"/>
    </source>
</evidence>
<evidence type="ECO:0000256" key="19">
    <source>
        <dbReference type="ARBA" id="ARBA00044912"/>
    </source>
</evidence>
<dbReference type="GO" id="GO:0022857">
    <property type="term" value="F:transmembrane transporter activity"/>
    <property type="evidence" value="ECO:0007669"/>
    <property type="project" value="InterPro"/>
</dbReference>
<dbReference type="Pfam" id="PF07690">
    <property type="entry name" value="MFS_1"/>
    <property type="match status" value="1"/>
</dbReference>
<dbReference type="GO" id="GO:0005765">
    <property type="term" value="C:lysosomal membrane"/>
    <property type="evidence" value="ECO:0007669"/>
    <property type="project" value="UniProtKB-SubCell"/>
</dbReference>
<feature type="transmembrane region" description="Helical" evidence="26">
    <location>
        <begin position="259"/>
        <end position="283"/>
    </location>
</feature>
<feature type="transmembrane region" description="Helical" evidence="26">
    <location>
        <begin position="219"/>
        <end position="239"/>
    </location>
</feature>
<keyword evidence="6 26" id="KW-1133">Transmembrane helix</keyword>